<feature type="compositionally biased region" description="Basic and acidic residues" evidence="1">
    <location>
        <begin position="35"/>
        <end position="47"/>
    </location>
</feature>
<protein>
    <submittedName>
        <fullName evidence="2">Uncharacterized protein</fullName>
    </submittedName>
</protein>
<evidence type="ECO:0000313" key="2">
    <source>
        <dbReference type="EMBL" id="KAJ1152897.1"/>
    </source>
</evidence>
<gene>
    <name evidence="2" type="ORF">NDU88_005671</name>
</gene>
<name>A0AAV7RMV8_PLEWA</name>
<sequence>MGTLTDAQKGDFRSPTLKERTDSEDGEEEEFSFEMPRRRDAREMPKTEEEDPQVLERREEGGSRTPETSACRHDPGGSWLTKLPVNVPHEGVVGTLSLIP</sequence>
<organism evidence="2 3">
    <name type="scientific">Pleurodeles waltl</name>
    <name type="common">Iberian ribbed newt</name>
    <dbReference type="NCBI Taxonomy" id="8319"/>
    <lineage>
        <taxon>Eukaryota</taxon>
        <taxon>Metazoa</taxon>
        <taxon>Chordata</taxon>
        <taxon>Craniata</taxon>
        <taxon>Vertebrata</taxon>
        <taxon>Euteleostomi</taxon>
        <taxon>Amphibia</taxon>
        <taxon>Batrachia</taxon>
        <taxon>Caudata</taxon>
        <taxon>Salamandroidea</taxon>
        <taxon>Salamandridae</taxon>
        <taxon>Pleurodelinae</taxon>
        <taxon>Pleurodeles</taxon>
    </lineage>
</organism>
<comment type="caution">
    <text evidence="2">The sequence shown here is derived from an EMBL/GenBank/DDBJ whole genome shotgun (WGS) entry which is preliminary data.</text>
</comment>
<dbReference type="EMBL" id="JANPWB010000009">
    <property type="protein sequence ID" value="KAJ1152897.1"/>
    <property type="molecule type" value="Genomic_DNA"/>
</dbReference>
<proteinExistence type="predicted"/>
<accession>A0AAV7RMV8</accession>
<dbReference type="Proteomes" id="UP001066276">
    <property type="component" value="Chromosome 5"/>
</dbReference>
<dbReference type="AlphaFoldDB" id="A0AAV7RMV8"/>
<keyword evidence="3" id="KW-1185">Reference proteome</keyword>
<evidence type="ECO:0000256" key="1">
    <source>
        <dbReference type="SAM" id="MobiDB-lite"/>
    </source>
</evidence>
<feature type="compositionally biased region" description="Basic and acidic residues" evidence="1">
    <location>
        <begin position="8"/>
        <end position="23"/>
    </location>
</feature>
<evidence type="ECO:0000313" key="3">
    <source>
        <dbReference type="Proteomes" id="UP001066276"/>
    </source>
</evidence>
<feature type="region of interest" description="Disordered" evidence="1">
    <location>
        <begin position="1"/>
        <end position="77"/>
    </location>
</feature>
<reference evidence="2" key="1">
    <citation type="journal article" date="2022" name="bioRxiv">
        <title>Sequencing and chromosome-scale assembly of the giantPleurodeles waltlgenome.</title>
        <authorList>
            <person name="Brown T."/>
            <person name="Elewa A."/>
            <person name="Iarovenko S."/>
            <person name="Subramanian E."/>
            <person name="Araus A.J."/>
            <person name="Petzold A."/>
            <person name="Susuki M."/>
            <person name="Suzuki K.-i.T."/>
            <person name="Hayashi T."/>
            <person name="Toyoda A."/>
            <person name="Oliveira C."/>
            <person name="Osipova E."/>
            <person name="Leigh N.D."/>
            <person name="Simon A."/>
            <person name="Yun M.H."/>
        </authorList>
    </citation>
    <scope>NUCLEOTIDE SEQUENCE</scope>
    <source>
        <strain evidence="2">20211129_DDA</strain>
        <tissue evidence="2">Liver</tissue>
    </source>
</reference>